<organism evidence="1 2">
    <name type="scientific">Ectocarpus siliculosus</name>
    <name type="common">Brown alga</name>
    <name type="synonym">Conferva siliculosa</name>
    <dbReference type="NCBI Taxonomy" id="2880"/>
    <lineage>
        <taxon>Eukaryota</taxon>
        <taxon>Sar</taxon>
        <taxon>Stramenopiles</taxon>
        <taxon>Ochrophyta</taxon>
        <taxon>PX clade</taxon>
        <taxon>Phaeophyceae</taxon>
        <taxon>Ectocarpales</taxon>
        <taxon>Ectocarpaceae</taxon>
        <taxon>Ectocarpus</taxon>
    </lineage>
</organism>
<accession>D8LNC0</accession>
<dbReference type="InParanoid" id="D8LNC0"/>
<evidence type="ECO:0000313" key="2">
    <source>
        <dbReference type="Proteomes" id="UP000002630"/>
    </source>
</evidence>
<reference evidence="1 2" key="1">
    <citation type="journal article" date="2010" name="Nature">
        <title>The Ectocarpus genome and the independent evolution of multicellularity in brown algae.</title>
        <authorList>
            <person name="Cock J.M."/>
            <person name="Sterck L."/>
            <person name="Rouze P."/>
            <person name="Scornet D."/>
            <person name="Allen A.E."/>
            <person name="Amoutzias G."/>
            <person name="Anthouard V."/>
            <person name="Artiguenave F."/>
            <person name="Aury J.M."/>
            <person name="Badger J.H."/>
            <person name="Beszteri B."/>
            <person name="Billiau K."/>
            <person name="Bonnet E."/>
            <person name="Bothwell J.H."/>
            <person name="Bowler C."/>
            <person name="Boyen C."/>
            <person name="Brownlee C."/>
            <person name="Carrano C.J."/>
            <person name="Charrier B."/>
            <person name="Cho G.Y."/>
            <person name="Coelho S.M."/>
            <person name="Collen J."/>
            <person name="Corre E."/>
            <person name="Da Silva C."/>
            <person name="Delage L."/>
            <person name="Delaroque N."/>
            <person name="Dittami S.M."/>
            <person name="Doulbeau S."/>
            <person name="Elias M."/>
            <person name="Farnham G."/>
            <person name="Gachon C.M."/>
            <person name="Gschloessl B."/>
            <person name="Heesch S."/>
            <person name="Jabbari K."/>
            <person name="Jubin C."/>
            <person name="Kawai H."/>
            <person name="Kimura K."/>
            <person name="Kloareg B."/>
            <person name="Kupper F.C."/>
            <person name="Lang D."/>
            <person name="Le Bail A."/>
            <person name="Leblanc C."/>
            <person name="Lerouge P."/>
            <person name="Lohr M."/>
            <person name="Lopez P.J."/>
            <person name="Martens C."/>
            <person name="Maumus F."/>
            <person name="Michel G."/>
            <person name="Miranda-Saavedra D."/>
            <person name="Morales J."/>
            <person name="Moreau H."/>
            <person name="Motomura T."/>
            <person name="Nagasato C."/>
            <person name="Napoli C.A."/>
            <person name="Nelson D.R."/>
            <person name="Nyvall-Collen P."/>
            <person name="Peters A.F."/>
            <person name="Pommier C."/>
            <person name="Potin P."/>
            <person name="Poulain J."/>
            <person name="Quesneville H."/>
            <person name="Read B."/>
            <person name="Rensing S.A."/>
            <person name="Ritter A."/>
            <person name="Rousvoal S."/>
            <person name="Samanta M."/>
            <person name="Samson G."/>
            <person name="Schroeder D.C."/>
            <person name="Segurens B."/>
            <person name="Strittmatter M."/>
            <person name="Tonon T."/>
            <person name="Tregear J.W."/>
            <person name="Valentin K."/>
            <person name="von Dassow P."/>
            <person name="Yamagishi T."/>
            <person name="Van de Peer Y."/>
            <person name="Wincker P."/>
        </authorList>
    </citation>
    <scope>NUCLEOTIDE SEQUENCE [LARGE SCALE GENOMIC DNA]</scope>
    <source>
        <strain evidence="2">Ec32 / CCAP1310/4</strain>
    </source>
</reference>
<dbReference type="Proteomes" id="UP000002630">
    <property type="component" value="Linkage Group LG22"/>
</dbReference>
<proteinExistence type="predicted"/>
<name>D8LNC0_ECTSI</name>
<evidence type="ECO:0000313" key="1">
    <source>
        <dbReference type="EMBL" id="CBN77277.1"/>
    </source>
</evidence>
<keyword evidence="2" id="KW-1185">Reference proteome</keyword>
<dbReference type="EMBL" id="FN649747">
    <property type="protein sequence ID" value="CBN77277.1"/>
    <property type="molecule type" value="Genomic_DNA"/>
</dbReference>
<sequence length="282" mass="31006">MVVASVSAVVVSVPVLYFSVKAFRHACQEGGIMSRILANLRRLAPGLSAIREPRNPMEIMEEGISFPPLRVIQLTFKRLSPQLRRVELRMIRTVKSMYVMLDQTLLGPASSSSKGPMDSMNDACSLVARTVATLVSWDASTAVISLVNPAKDVTDLFSDRAKRNGYDGMSRGRQTHFAALLHQRAIAMEEVIEQALWAGTMPEIPVGLRDVPSIIGLLERDDRINAGRVNDAGRGNEDLYGVTARKLQSRERLRVLRSTAVSTIESLTVVNNHRGQPADENG</sequence>
<protein>
    <submittedName>
        <fullName evidence="1">Uncharacterized protein</fullName>
    </submittedName>
</protein>
<dbReference type="EMBL" id="FN648641">
    <property type="protein sequence ID" value="CBN77277.1"/>
    <property type="molecule type" value="Genomic_DNA"/>
</dbReference>
<gene>
    <name evidence="1" type="ORF">Esi_0044_0047</name>
</gene>
<dbReference type="AlphaFoldDB" id="D8LNC0"/>